<dbReference type="InterPro" id="IPR031348">
    <property type="entry name" value="PigL_N"/>
</dbReference>
<protein>
    <recommendedName>
        <fullName evidence="2">Azaphilone pigments biosynthesis cluster protein L N-terminal domain-containing protein</fullName>
    </recommendedName>
</protein>
<evidence type="ECO:0000259" key="2">
    <source>
        <dbReference type="Pfam" id="PF17111"/>
    </source>
</evidence>
<sequence>MASGLVDLATFALQASVALYKTVDSFNSHQERVRDFARETSALSGVLGSLTETISSTDLDLTALEVPLRRCGKACEEFEQEIHKCSQRSSGSRTSFRDWARLRYMGDDIDSFRRVLSGYKMTITIALSDANLRLSALTAESVESYNDLLDTARAGLEDHLERMDEKLERILSQNVAGSELNASEVKRIKDERLSTQKCLQICSQLSEHIDQIHRTTLHNAGANAADGPSSIPEKITNDGLKECKGSLARMAQQLASHEKQLFDRLMNKLEPATFSQENAADITRLREEWQSTRKSMDILSTAGNHLEQNISIIENHATGDAVQVMVSANGKTLHGTNRAVGWRSRQIGGYLDNETVRQISRDMVTITINTTNEREPRLGGETATASDDMEREGRDSQFMERYGEGFKLPSKHTTNVSASARKANKS</sequence>
<name>A0A1B8GWM5_9PEZI</name>
<feature type="compositionally biased region" description="Basic and acidic residues" evidence="1">
    <location>
        <begin position="391"/>
        <end position="404"/>
    </location>
</feature>
<dbReference type="AlphaFoldDB" id="A0A1B8GWM5"/>
<dbReference type="STRING" id="342668.A0A1B8GWM5"/>
<evidence type="ECO:0000256" key="1">
    <source>
        <dbReference type="SAM" id="MobiDB-lite"/>
    </source>
</evidence>
<dbReference type="Proteomes" id="UP000091956">
    <property type="component" value="Unassembled WGS sequence"/>
</dbReference>
<dbReference type="RefSeq" id="XP_059320011.1">
    <property type="nucleotide sequence ID" value="XM_059463392.1"/>
</dbReference>
<accession>A0A1B8GWM5</accession>
<dbReference type="EMBL" id="KV460210">
    <property type="protein sequence ID" value="OBU00201.2"/>
    <property type="molecule type" value="Genomic_DNA"/>
</dbReference>
<dbReference type="Pfam" id="PF17111">
    <property type="entry name" value="PigL_N"/>
    <property type="match status" value="1"/>
</dbReference>
<feature type="region of interest" description="Disordered" evidence="1">
    <location>
        <begin position="371"/>
        <end position="426"/>
    </location>
</feature>
<organism evidence="3 4">
    <name type="scientific">Pseudogymnoascus verrucosus</name>
    <dbReference type="NCBI Taxonomy" id="342668"/>
    <lineage>
        <taxon>Eukaryota</taxon>
        <taxon>Fungi</taxon>
        <taxon>Dikarya</taxon>
        <taxon>Ascomycota</taxon>
        <taxon>Pezizomycotina</taxon>
        <taxon>Leotiomycetes</taxon>
        <taxon>Thelebolales</taxon>
        <taxon>Thelebolaceae</taxon>
        <taxon>Pseudogymnoascus</taxon>
    </lineage>
</organism>
<keyword evidence="4" id="KW-1185">Reference proteome</keyword>
<proteinExistence type="predicted"/>
<gene>
    <name evidence="3" type="ORF">VE01_01841</name>
</gene>
<evidence type="ECO:0000313" key="4">
    <source>
        <dbReference type="Proteomes" id="UP000091956"/>
    </source>
</evidence>
<reference evidence="4" key="2">
    <citation type="journal article" date="2018" name="Nat. Commun.">
        <title>Extreme sensitivity to ultraviolet light in the fungal pathogen causing white-nose syndrome of bats.</title>
        <authorList>
            <person name="Palmer J.M."/>
            <person name="Drees K.P."/>
            <person name="Foster J.T."/>
            <person name="Lindner D.L."/>
        </authorList>
    </citation>
    <scope>NUCLEOTIDE SEQUENCE [LARGE SCALE GENOMIC DNA]</scope>
    <source>
        <strain evidence="4">UAMH 10579</strain>
    </source>
</reference>
<reference evidence="3 4" key="1">
    <citation type="submission" date="2016-03" db="EMBL/GenBank/DDBJ databases">
        <title>Comparative genomics of Pseudogymnoascus destructans, the fungus causing white-nose syndrome of bats.</title>
        <authorList>
            <person name="Palmer J.M."/>
            <person name="Drees K.P."/>
            <person name="Foster J.T."/>
            <person name="Lindner D.L."/>
        </authorList>
    </citation>
    <scope>NUCLEOTIDE SEQUENCE [LARGE SCALE GENOMIC DNA]</scope>
    <source>
        <strain evidence="3 4">UAMH 10579</strain>
    </source>
</reference>
<evidence type="ECO:0000313" key="3">
    <source>
        <dbReference type="EMBL" id="OBU00201.2"/>
    </source>
</evidence>
<feature type="domain" description="Azaphilone pigments biosynthesis cluster protein L N-terminal" evidence="2">
    <location>
        <begin position="1"/>
        <end position="202"/>
    </location>
</feature>
<dbReference type="GeneID" id="28835227"/>